<organism evidence="1 2">
    <name type="scientific">Rossellomorea oryzaecorticis</name>
    <dbReference type="NCBI Taxonomy" id="1396505"/>
    <lineage>
        <taxon>Bacteria</taxon>
        <taxon>Bacillati</taxon>
        <taxon>Bacillota</taxon>
        <taxon>Bacilli</taxon>
        <taxon>Bacillales</taxon>
        <taxon>Bacillaceae</taxon>
        <taxon>Rossellomorea</taxon>
    </lineage>
</organism>
<evidence type="ECO:0000313" key="1">
    <source>
        <dbReference type="EMBL" id="MFL8938826.1"/>
    </source>
</evidence>
<protein>
    <submittedName>
        <fullName evidence="1">Uncharacterized protein</fullName>
    </submittedName>
</protein>
<name>A0ABW8VTY0_9BACI</name>
<evidence type="ECO:0000313" key="2">
    <source>
        <dbReference type="Proteomes" id="UP001628668"/>
    </source>
</evidence>
<dbReference type="RefSeq" id="WP_411160369.1">
    <property type="nucleotide sequence ID" value="NZ_JBJOSA010000023.1"/>
</dbReference>
<accession>A0ABW8VTY0</accession>
<proteinExistence type="predicted"/>
<dbReference type="EMBL" id="JBJOSA010000023">
    <property type="protein sequence ID" value="MFL8938826.1"/>
    <property type="molecule type" value="Genomic_DNA"/>
</dbReference>
<reference evidence="1 2" key="1">
    <citation type="submission" date="2024-12" db="EMBL/GenBank/DDBJ databases">
        <authorList>
            <person name="Li X."/>
            <person name="Zhang D."/>
        </authorList>
    </citation>
    <scope>NUCLEOTIDE SEQUENCE [LARGE SCALE GENOMIC DNA]</scope>
    <source>
        <strain evidence="1 2">JCM19602</strain>
    </source>
</reference>
<gene>
    <name evidence="1" type="ORF">ACKA06_18740</name>
</gene>
<comment type="caution">
    <text evidence="1">The sequence shown here is derived from an EMBL/GenBank/DDBJ whole genome shotgun (WGS) entry which is preliminary data.</text>
</comment>
<sequence>MHIVVDESLGLPKNLLSDLQIRPTSLKKDASLSDAVAKGKKSWGLKKLPITYGSTEELLEEVHGWAMKDREVLYIYDEHTINADWVKRFQNWFYPNQQLYLVNGTVHRSLSLHLLSNRSRIPALLEKGQMGYIITSNSKYLEERSYLKMGIKKPKKYYLIKNRVMENSASSIDELVEEVMRKHPGERWVVTSNDDFQAKEINGEHFKLEESALPMNSHNIYLYPLQQENFE</sequence>
<dbReference type="Proteomes" id="UP001628668">
    <property type="component" value="Unassembled WGS sequence"/>
</dbReference>
<keyword evidence="2" id="KW-1185">Reference proteome</keyword>